<sequence length="46" mass="4885">MREAVIKMTEKTASRTGTGSSWAMETSNGDLILMDKAPPDATGTIL</sequence>
<dbReference type="AlphaFoldDB" id="A0A1G9QU63"/>
<dbReference type="EMBL" id="FNHB01000002">
    <property type="protein sequence ID" value="SDM14552.1"/>
    <property type="molecule type" value="Genomic_DNA"/>
</dbReference>
<reference evidence="2 3" key="1">
    <citation type="submission" date="2016-10" db="EMBL/GenBank/DDBJ databases">
        <authorList>
            <person name="de Groot N.N."/>
        </authorList>
    </citation>
    <scope>NUCLEOTIDE SEQUENCE [LARGE SCALE GENOMIC DNA]</scope>
    <source>
        <strain evidence="2 3">DSM 1736</strain>
    </source>
</reference>
<protein>
    <submittedName>
        <fullName evidence="2">Uncharacterized protein</fullName>
    </submittedName>
</protein>
<organism evidence="2 3">
    <name type="scientific">Dendrosporobacter quercicolus</name>
    <dbReference type="NCBI Taxonomy" id="146817"/>
    <lineage>
        <taxon>Bacteria</taxon>
        <taxon>Bacillati</taxon>
        <taxon>Bacillota</taxon>
        <taxon>Negativicutes</taxon>
        <taxon>Selenomonadales</taxon>
        <taxon>Sporomusaceae</taxon>
        <taxon>Dendrosporobacter</taxon>
    </lineage>
</organism>
<feature type="compositionally biased region" description="Polar residues" evidence="1">
    <location>
        <begin position="14"/>
        <end position="24"/>
    </location>
</feature>
<evidence type="ECO:0000313" key="2">
    <source>
        <dbReference type="EMBL" id="SDM14552.1"/>
    </source>
</evidence>
<gene>
    <name evidence="2" type="ORF">SAMN04488502_102304</name>
</gene>
<feature type="compositionally biased region" description="Basic and acidic residues" evidence="1">
    <location>
        <begin position="1"/>
        <end position="13"/>
    </location>
</feature>
<accession>A0A1G9QU63</accession>
<evidence type="ECO:0000256" key="1">
    <source>
        <dbReference type="SAM" id="MobiDB-lite"/>
    </source>
</evidence>
<name>A0A1G9QU63_9FIRM</name>
<feature type="region of interest" description="Disordered" evidence="1">
    <location>
        <begin position="1"/>
        <end position="24"/>
    </location>
</feature>
<proteinExistence type="predicted"/>
<keyword evidence="3" id="KW-1185">Reference proteome</keyword>
<dbReference type="RefSeq" id="WP_245698063.1">
    <property type="nucleotide sequence ID" value="NZ_FNHB01000002.1"/>
</dbReference>
<dbReference type="STRING" id="146817.SAMN04488502_102304"/>
<evidence type="ECO:0000313" key="3">
    <source>
        <dbReference type="Proteomes" id="UP000214880"/>
    </source>
</evidence>
<dbReference type="Proteomes" id="UP000214880">
    <property type="component" value="Unassembled WGS sequence"/>
</dbReference>